<dbReference type="EMBL" id="JACHBX010000001">
    <property type="protein sequence ID" value="MBB6132916.1"/>
    <property type="molecule type" value="Genomic_DNA"/>
</dbReference>
<dbReference type="PROSITE" id="PS00012">
    <property type="entry name" value="PHOSPHOPANTETHEINE"/>
    <property type="match status" value="1"/>
</dbReference>
<evidence type="ECO:0000259" key="2">
    <source>
        <dbReference type="Pfam" id="PF00501"/>
    </source>
</evidence>
<dbReference type="InterPro" id="IPR006162">
    <property type="entry name" value="Ppantetheine_attach_site"/>
</dbReference>
<accession>A0A7W9WY13</accession>
<dbReference type="PANTHER" id="PTHR43352">
    <property type="entry name" value="ACETYL-COA SYNTHETASE"/>
    <property type="match status" value="1"/>
</dbReference>
<feature type="domain" description="AMP-dependent synthetase/ligase" evidence="2">
    <location>
        <begin position="98"/>
        <end position="253"/>
    </location>
</feature>
<dbReference type="EC" id="6.2.1.12" evidence="4"/>
<name>A0A7W9WY13_9BURK</name>
<reference evidence="4 5" key="1">
    <citation type="submission" date="2020-08" db="EMBL/GenBank/DDBJ databases">
        <title>The Agave Microbiome: Exploring the role of microbial communities in plant adaptations to desert environments.</title>
        <authorList>
            <person name="Partida-Martinez L.P."/>
        </authorList>
    </citation>
    <scope>NUCLEOTIDE SEQUENCE [LARGE SCALE GENOMIC DNA]</scope>
    <source>
        <strain evidence="4 5">AT3.2</strain>
    </source>
</reference>
<sequence>MTYTPDDAARWWRDGTGLQRVVADLLGAELAALRPGRQTLAQPWPASLDLRVDLGADSLELMGLASALETQLHLQGTADAPLLKHTRLGDWLDAARAGLDAHGSALTFRTSGSSGAPKPCTHRLALLWQEVDALAELLPGRRRIVSLVPAHHIYGFLFTVLLPRRLGIDAVCDLRGHAPTALAVQLTAGDLVIGHPDLWRAFGQAAGPLAPDIVGVTSTAPCPLDVARAALGTGLARLVQVYGSSETAGVGWRDEPEGGYTMFPYWSRDVQGDGLVRQCPDGTRQPAMLQDRLAWRDDGRFQPDGRIDQAVQVGGVNVFPGYVADVLRLHPAVLEASVRRMRPDEGERLKAFVVVRDGMTFDAGLQTSLHTWLSERLTAPECPAAYSFGPRLPRGTSGKLADWIIDSEV</sequence>
<organism evidence="4 5">
    <name type="scientific">Massilia aurea</name>
    <dbReference type="NCBI Taxonomy" id="373040"/>
    <lineage>
        <taxon>Bacteria</taxon>
        <taxon>Pseudomonadati</taxon>
        <taxon>Pseudomonadota</taxon>
        <taxon>Betaproteobacteria</taxon>
        <taxon>Burkholderiales</taxon>
        <taxon>Oxalobacteraceae</taxon>
        <taxon>Telluria group</taxon>
        <taxon>Massilia</taxon>
    </lineage>
</organism>
<dbReference type="InterPro" id="IPR042099">
    <property type="entry name" value="ANL_N_sf"/>
</dbReference>
<evidence type="ECO:0000259" key="3">
    <source>
        <dbReference type="Pfam" id="PF13193"/>
    </source>
</evidence>
<proteinExistence type="predicted"/>
<dbReference type="InterPro" id="IPR025110">
    <property type="entry name" value="AMP-bd_C"/>
</dbReference>
<evidence type="ECO:0000313" key="4">
    <source>
        <dbReference type="EMBL" id="MBB6132916.1"/>
    </source>
</evidence>
<gene>
    <name evidence="4" type="ORF">HD842_001027</name>
</gene>
<protein>
    <submittedName>
        <fullName evidence="4">4-coumarate--CoA ligase</fullName>
        <ecNumber evidence="4">6.2.1.12</ecNumber>
    </submittedName>
</protein>
<dbReference type="GO" id="GO:0016207">
    <property type="term" value="F:4-coumarate-CoA ligase activity"/>
    <property type="evidence" value="ECO:0007669"/>
    <property type="project" value="UniProtKB-EC"/>
</dbReference>
<keyword evidence="1 4" id="KW-0436">Ligase</keyword>
<dbReference type="PANTHER" id="PTHR43352:SF1">
    <property type="entry name" value="ANTHRANILATE--COA LIGASE"/>
    <property type="match status" value="1"/>
</dbReference>
<dbReference type="AlphaFoldDB" id="A0A7W9WY13"/>
<dbReference type="Pfam" id="PF13193">
    <property type="entry name" value="AMP-binding_C"/>
    <property type="match status" value="1"/>
</dbReference>
<dbReference type="InterPro" id="IPR045851">
    <property type="entry name" value="AMP-bd_C_sf"/>
</dbReference>
<dbReference type="InterPro" id="IPR000873">
    <property type="entry name" value="AMP-dep_synth/lig_dom"/>
</dbReference>
<dbReference type="Proteomes" id="UP000540787">
    <property type="component" value="Unassembled WGS sequence"/>
</dbReference>
<feature type="domain" description="AMP-binding enzyme C-terminal" evidence="3">
    <location>
        <begin position="325"/>
        <end position="399"/>
    </location>
</feature>
<keyword evidence="5" id="KW-1185">Reference proteome</keyword>
<dbReference type="Gene3D" id="3.30.300.30">
    <property type="match status" value="1"/>
</dbReference>
<comment type="caution">
    <text evidence="4">The sequence shown here is derived from an EMBL/GenBank/DDBJ whole genome shotgun (WGS) entry which is preliminary data.</text>
</comment>
<dbReference type="GO" id="GO:0044550">
    <property type="term" value="P:secondary metabolite biosynthetic process"/>
    <property type="evidence" value="ECO:0007669"/>
    <property type="project" value="TreeGrafter"/>
</dbReference>
<dbReference type="Gene3D" id="3.40.50.12780">
    <property type="entry name" value="N-terminal domain of ligase-like"/>
    <property type="match status" value="1"/>
</dbReference>
<dbReference type="RefSeq" id="WP_183551834.1">
    <property type="nucleotide sequence ID" value="NZ_JACHBX010000001.1"/>
</dbReference>
<evidence type="ECO:0000313" key="5">
    <source>
        <dbReference type="Proteomes" id="UP000540787"/>
    </source>
</evidence>
<dbReference type="Pfam" id="PF00501">
    <property type="entry name" value="AMP-binding"/>
    <property type="match status" value="1"/>
</dbReference>
<evidence type="ECO:0000256" key="1">
    <source>
        <dbReference type="ARBA" id="ARBA00022598"/>
    </source>
</evidence>
<dbReference type="SUPFAM" id="SSF56801">
    <property type="entry name" value="Acetyl-CoA synthetase-like"/>
    <property type="match status" value="1"/>
</dbReference>